<dbReference type="Gene3D" id="3.30.160.100">
    <property type="entry name" value="Ribosome hibernation promotion factor-like"/>
    <property type="match status" value="1"/>
</dbReference>
<gene>
    <name evidence="1" type="primary">raiA</name>
    <name evidence="1" type="ORF">CF386_09195</name>
</gene>
<keyword evidence="2" id="KW-1185">Reference proteome</keyword>
<organism evidence="1 2">
    <name type="scientific">Paraphotobacterium marinum</name>
    <dbReference type="NCBI Taxonomy" id="1755811"/>
    <lineage>
        <taxon>Bacteria</taxon>
        <taxon>Pseudomonadati</taxon>
        <taxon>Pseudomonadota</taxon>
        <taxon>Gammaproteobacteria</taxon>
        <taxon>Vibrionales</taxon>
        <taxon>Vibrionaceae</taxon>
        <taxon>Paraphotobacterium</taxon>
    </lineage>
</organism>
<dbReference type="KEGG" id="pmai:CF386_09195"/>
<dbReference type="Pfam" id="PF02482">
    <property type="entry name" value="Ribosomal_S30AE"/>
    <property type="match status" value="1"/>
</dbReference>
<protein>
    <submittedName>
        <fullName evidence="1">Ribosomal subunit interface protein</fullName>
    </submittedName>
</protein>
<dbReference type="RefSeq" id="WP_089074144.1">
    <property type="nucleotide sequence ID" value="NZ_CBCSAM010000002.1"/>
</dbReference>
<dbReference type="InterPro" id="IPR036567">
    <property type="entry name" value="RHF-like"/>
</dbReference>
<dbReference type="NCBIfam" id="TIGR00741">
    <property type="entry name" value="yfiA"/>
    <property type="match status" value="1"/>
</dbReference>
<dbReference type="OrthoDB" id="9795980at2"/>
<proteinExistence type="predicted"/>
<dbReference type="Proteomes" id="UP000242175">
    <property type="component" value="Chromosome small"/>
</dbReference>
<dbReference type="EMBL" id="CP022356">
    <property type="protein sequence ID" value="ASK79236.1"/>
    <property type="molecule type" value="Genomic_DNA"/>
</dbReference>
<name>A0A220VG73_9GAMM</name>
<accession>A0A220VG73</accession>
<evidence type="ECO:0000313" key="1">
    <source>
        <dbReference type="EMBL" id="ASK79236.1"/>
    </source>
</evidence>
<dbReference type="AlphaFoldDB" id="A0A220VG73"/>
<sequence length="130" mass="14907">MSLQITGKNFDVDAKTKETIENKLNNFKKFNVPFISENVVIEEEPHKNFKVSVSIVVPDSKIEASATNHEVHIAVTEVLQKIERQINKLIHKPDSHRSDKGLKKNNYENTLEENVIEERDQALQALKDSK</sequence>
<reference evidence="1 2" key="1">
    <citation type="journal article" date="2016" name="Int. J. Syst. Evol. Microbiol.">
        <title>Paraphotobacterium marinum gen. nov., sp. nov., a member of the family Vibrionaceae, isolated from surface seawater.</title>
        <authorList>
            <person name="Huang Z."/>
            <person name="Dong C."/>
            <person name="Shao Z."/>
        </authorList>
    </citation>
    <scope>NUCLEOTIDE SEQUENCE [LARGE SCALE GENOMIC DNA]</scope>
    <source>
        <strain evidence="1 2">NSCS20N07D</strain>
    </source>
</reference>
<dbReference type="SUPFAM" id="SSF69754">
    <property type="entry name" value="Ribosome binding protein Y (YfiA homologue)"/>
    <property type="match status" value="1"/>
</dbReference>
<dbReference type="InterPro" id="IPR003489">
    <property type="entry name" value="RHF/RaiA"/>
</dbReference>
<evidence type="ECO:0000313" key="2">
    <source>
        <dbReference type="Proteomes" id="UP000242175"/>
    </source>
</evidence>